<feature type="domain" description="Serine-tRNA synthetase type1 N-terminal" evidence="2">
    <location>
        <begin position="1"/>
        <end position="111"/>
    </location>
</feature>
<feature type="coiled-coil region" evidence="1">
    <location>
        <begin position="73"/>
        <end position="103"/>
    </location>
</feature>
<evidence type="ECO:0000256" key="1">
    <source>
        <dbReference type="SAM" id="Coils"/>
    </source>
</evidence>
<gene>
    <name evidence="3" type="ORF">ERJ68_09135</name>
</gene>
<dbReference type="Gene3D" id="1.10.287.40">
    <property type="entry name" value="Serine-tRNA synthetase, tRNA binding domain"/>
    <property type="match status" value="1"/>
</dbReference>
<dbReference type="InterPro" id="IPR015866">
    <property type="entry name" value="Ser-tRNA-synth_1_N"/>
</dbReference>
<dbReference type="Pfam" id="PF02403">
    <property type="entry name" value="Seryl_tRNA_N"/>
    <property type="match status" value="1"/>
</dbReference>
<organism evidence="3 4">
    <name type="scientific">Aphanocapsa feldmannii 277cI</name>
    <dbReference type="NCBI Taxonomy" id="2507554"/>
    <lineage>
        <taxon>Bacteria</taxon>
        <taxon>Bacillati</taxon>
        <taxon>Cyanobacteriota</taxon>
        <taxon>Cyanophyceae</taxon>
        <taxon>Oscillatoriophycideae</taxon>
        <taxon>Chroococcales</taxon>
        <taxon>Microcystaceae</taxon>
        <taxon>Aphanocapsa</taxon>
    </lineage>
</organism>
<dbReference type="EMBL" id="SRMN01000187">
    <property type="protein sequence ID" value="TGH18396.1"/>
    <property type="molecule type" value="Genomic_DNA"/>
</dbReference>
<evidence type="ECO:0000259" key="2">
    <source>
        <dbReference type="Pfam" id="PF02403"/>
    </source>
</evidence>
<keyword evidence="1" id="KW-0175">Coiled coil</keyword>
<keyword evidence="3" id="KW-0436">Ligase</keyword>
<evidence type="ECO:0000313" key="4">
    <source>
        <dbReference type="Proteomes" id="UP000315454"/>
    </source>
</evidence>
<name>A0A524RRK4_9CHRO</name>
<dbReference type="GO" id="GO:0000166">
    <property type="term" value="F:nucleotide binding"/>
    <property type="evidence" value="ECO:0007669"/>
    <property type="project" value="InterPro"/>
</dbReference>
<dbReference type="GO" id="GO:0016874">
    <property type="term" value="F:ligase activity"/>
    <property type="evidence" value="ECO:0007669"/>
    <property type="project" value="UniProtKB-KW"/>
</dbReference>
<dbReference type="Proteomes" id="UP000315454">
    <property type="component" value="Unassembled WGS sequence"/>
</dbReference>
<sequence>MLDQRLVRNQPDTVAALLRRRGMEVDLSGLQTIASRQRDLEEHRSGLQAEGNRTGRAVAALIRTGARPDSDAVTALREQGNAIKRQVAQLEQEEHQLDAALRQQLLAYPNL</sequence>
<dbReference type="InterPro" id="IPR010978">
    <property type="entry name" value="tRNA-bd_arm"/>
</dbReference>
<reference evidence="3 4" key="1">
    <citation type="journal article" date="2019" name="mSystems">
        <title>Life at home and on the roam: Genomic adaptions reflect the dual lifestyle of an intracellular, facultative symbiont.</title>
        <authorList>
            <person name="Burgsdorf I."/>
        </authorList>
    </citation>
    <scope>NUCLEOTIDE SEQUENCE [LARGE SCALE GENOMIC DNA]</scope>
    <source>
        <strain evidence="3">277cI</strain>
    </source>
</reference>
<dbReference type="SUPFAM" id="SSF46589">
    <property type="entry name" value="tRNA-binding arm"/>
    <property type="match status" value="1"/>
</dbReference>
<accession>A0A524RRK4</accession>
<proteinExistence type="predicted"/>
<evidence type="ECO:0000313" key="3">
    <source>
        <dbReference type="EMBL" id="TGH18396.1"/>
    </source>
</evidence>
<feature type="non-terminal residue" evidence="3">
    <location>
        <position position="111"/>
    </location>
</feature>
<dbReference type="AlphaFoldDB" id="A0A524RRK4"/>
<protein>
    <submittedName>
        <fullName evidence="3">Serine--tRNA ligase</fullName>
    </submittedName>
</protein>
<dbReference type="InterPro" id="IPR042103">
    <property type="entry name" value="SerRS_1_N_sf"/>
</dbReference>
<comment type="caution">
    <text evidence="3">The sequence shown here is derived from an EMBL/GenBank/DDBJ whole genome shotgun (WGS) entry which is preliminary data.</text>
</comment>